<evidence type="ECO:0008006" key="3">
    <source>
        <dbReference type="Google" id="ProtNLM"/>
    </source>
</evidence>
<evidence type="ECO:0000313" key="2">
    <source>
        <dbReference type="Proteomes" id="UP000298030"/>
    </source>
</evidence>
<dbReference type="AlphaFoldDB" id="A0A4Y7SK84"/>
<reference evidence="1 2" key="1">
    <citation type="journal article" date="2019" name="Nat. Ecol. Evol.">
        <title>Megaphylogeny resolves global patterns of mushroom evolution.</title>
        <authorList>
            <person name="Varga T."/>
            <person name="Krizsan K."/>
            <person name="Foldi C."/>
            <person name="Dima B."/>
            <person name="Sanchez-Garcia M."/>
            <person name="Sanchez-Ramirez S."/>
            <person name="Szollosi G.J."/>
            <person name="Szarkandi J.G."/>
            <person name="Papp V."/>
            <person name="Albert L."/>
            <person name="Andreopoulos W."/>
            <person name="Angelini C."/>
            <person name="Antonin V."/>
            <person name="Barry K.W."/>
            <person name="Bougher N.L."/>
            <person name="Buchanan P."/>
            <person name="Buyck B."/>
            <person name="Bense V."/>
            <person name="Catcheside P."/>
            <person name="Chovatia M."/>
            <person name="Cooper J."/>
            <person name="Damon W."/>
            <person name="Desjardin D."/>
            <person name="Finy P."/>
            <person name="Geml J."/>
            <person name="Haridas S."/>
            <person name="Hughes K."/>
            <person name="Justo A."/>
            <person name="Karasinski D."/>
            <person name="Kautmanova I."/>
            <person name="Kiss B."/>
            <person name="Kocsube S."/>
            <person name="Kotiranta H."/>
            <person name="LaButti K.M."/>
            <person name="Lechner B.E."/>
            <person name="Liimatainen K."/>
            <person name="Lipzen A."/>
            <person name="Lukacs Z."/>
            <person name="Mihaltcheva S."/>
            <person name="Morgado L.N."/>
            <person name="Niskanen T."/>
            <person name="Noordeloos M.E."/>
            <person name="Ohm R.A."/>
            <person name="Ortiz-Santana B."/>
            <person name="Ovrebo C."/>
            <person name="Racz N."/>
            <person name="Riley R."/>
            <person name="Savchenko A."/>
            <person name="Shiryaev A."/>
            <person name="Soop K."/>
            <person name="Spirin V."/>
            <person name="Szebenyi C."/>
            <person name="Tomsovsky M."/>
            <person name="Tulloss R.E."/>
            <person name="Uehling J."/>
            <person name="Grigoriev I.V."/>
            <person name="Vagvolgyi C."/>
            <person name="Papp T."/>
            <person name="Martin F.M."/>
            <person name="Miettinen O."/>
            <person name="Hibbett D.S."/>
            <person name="Nagy L.G."/>
        </authorList>
    </citation>
    <scope>NUCLEOTIDE SEQUENCE [LARGE SCALE GENOMIC DNA]</scope>
    <source>
        <strain evidence="1 2">FP101781</strain>
    </source>
</reference>
<dbReference type="Proteomes" id="UP000298030">
    <property type="component" value="Unassembled WGS sequence"/>
</dbReference>
<sequence length="375" mass="40455">MDLLSLSNPETPFGVPEILDRIIDLLRHSKDDLLAVALIDAIAELAQLSRSPTCTILRPTYQSVTILALAGDSDATPLAPPSDNLFSFIQKIVVTHSIAVNLDSKVLEDASVSFPWSIIASWTTLTDLCLSGALPSIATLADGLVELPELESIEVDVDYLDVSIPTSGGRISSRLRSLSLGPRGYGLLSWLAGLETQHMYIQTLSLKIDRDQLLPLQVFSGYHGGNVEYFTATLYANRASDLAPCLRALTEVYEFEFYLKYATSSRGYSTCIRSLASSITSACAQTLTFYTPPLPEGELEASQLNLLAKNALNIPDDEEEPCSISVYGYSGAPPPGLKIRNDHRLAAGLENILPSGTRQSIANPLRADHCGAAAP</sequence>
<protein>
    <recommendedName>
        <fullName evidence="3">F-box domain-containing protein</fullName>
    </recommendedName>
</protein>
<evidence type="ECO:0000313" key="1">
    <source>
        <dbReference type="EMBL" id="TEB22283.1"/>
    </source>
</evidence>
<organism evidence="1 2">
    <name type="scientific">Coprinellus micaceus</name>
    <name type="common">Glistening ink-cap mushroom</name>
    <name type="synonym">Coprinus micaceus</name>
    <dbReference type="NCBI Taxonomy" id="71717"/>
    <lineage>
        <taxon>Eukaryota</taxon>
        <taxon>Fungi</taxon>
        <taxon>Dikarya</taxon>
        <taxon>Basidiomycota</taxon>
        <taxon>Agaricomycotina</taxon>
        <taxon>Agaricomycetes</taxon>
        <taxon>Agaricomycetidae</taxon>
        <taxon>Agaricales</taxon>
        <taxon>Agaricineae</taxon>
        <taxon>Psathyrellaceae</taxon>
        <taxon>Coprinellus</taxon>
    </lineage>
</organism>
<accession>A0A4Y7SK84</accession>
<dbReference type="OrthoDB" id="3124769at2759"/>
<comment type="caution">
    <text evidence="1">The sequence shown here is derived from an EMBL/GenBank/DDBJ whole genome shotgun (WGS) entry which is preliminary data.</text>
</comment>
<proteinExistence type="predicted"/>
<keyword evidence="2" id="KW-1185">Reference proteome</keyword>
<dbReference type="EMBL" id="QPFP01000094">
    <property type="protein sequence ID" value="TEB22283.1"/>
    <property type="molecule type" value="Genomic_DNA"/>
</dbReference>
<name>A0A4Y7SK84_COPMI</name>
<gene>
    <name evidence="1" type="ORF">FA13DRAFT_1799047</name>
</gene>